<feature type="transmembrane region" description="Helical" evidence="5">
    <location>
        <begin position="160"/>
        <end position="179"/>
    </location>
</feature>
<proteinExistence type="predicted"/>
<dbReference type="PATRIC" id="fig|42253.5.peg.3140"/>
<feature type="transmembrane region" description="Helical" evidence="5">
    <location>
        <begin position="134"/>
        <end position="154"/>
    </location>
</feature>
<evidence type="ECO:0000256" key="1">
    <source>
        <dbReference type="ARBA" id="ARBA00004141"/>
    </source>
</evidence>
<dbReference type="STRING" id="42253.NITMOv2_3187"/>
<evidence type="ECO:0000313" key="8">
    <source>
        <dbReference type="Proteomes" id="UP000069205"/>
    </source>
</evidence>
<dbReference type="InterPro" id="IPR036259">
    <property type="entry name" value="MFS_trans_sf"/>
</dbReference>
<keyword evidence="3 5" id="KW-1133">Transmembrane helix</keyword>
<dbReference type="OrthoDB" id="9814303at2"/>
<feature type="domain" description="Major facilitator superfamily (MFS) profile" evidence="6">
    <location>
        <begin position="6"/>
        <end position="390"/>
    </location>
</feature>
<reference evidence="7 8" key="1">
    <citation type="journal article" date="2015" name="Proc. Natl. Acad. Sci. U.S.A.">
        <title>Expanded metabolic versatility of ubiquitous nitrite-oxidizing bacteria from the genus Nitrospira.</title>
        <authorList>
            <person name="Koch H."/>
            <person name="Lucker S."/>
            <person name="Albertsen M."/>
            <person name="Kitzinger K."/>
            <person name="Herbold C."/>
            <person name="Spieck E."/>
            <person name="Nielsen P.H."/>
            <person name="Wagner M."/>
            <person name="Daims H."/>
        </authorList>
    </citation>
    <scope>NUCLEOTIDE SEQUENCE [LARGE SCALE GENOMIC DNA]</scope>
    <source>
        <strain evidence="7 8">NSP M-1</strain>
    </source>
</reference>
<feature type="transmembrane region" description="Helical" evidence="5">
    <location>
        <begin position="362"/>
        <end position="384"/>
    </location>
</feature>
<dbReference type="PROSITE" id="PS00216">
    <property type="entry name" value="SUGAR_TRANSPORT_1"/>
    <property type="match status" value="1"/>
</dbReference>
<sequence length="399" mass="41648">MTTQRSFALLCVIGVLCFISYNMVRMPVLSLFAEYLGAGPERIGLIVSVSTLTGVFLKLPSGALSDIYGRRILLRVGVIAFGLPPFVYPFVSDLNVLTVLRMFHGLATAIFAPSALATVADLYRERRGAALGTYTASTQAGALLGPFIGGYLAYAAGFSSAFVTAGLFGCVAVVMFYLLQLTPPPPRVLEKGLAPVLAEMWKGFVVVARNRKVLVTSLMDAAKMIANGALMAFLPLYGLSVGLNAGEAGLLFTVQALTSFLSKPIMGRVSDRVGRQPLIVLGLVVCAATFACIPFVSAFGLLLVLSAGFGFGEAVVSSSSSAFVADSSEFKTLGAGMGMQGTIGDIGHASGPLVAGLLIAHMSYAASFGIIAALQLAAAGLFWLSMGTPERKAIIMGQR</sequence>
<feature type="transmembrane region" description="Helical" evidence="5">
    <location>
        <begin position="43"/>
        <end position="60"/>
    </location>
</feature>
<dbReference type="CDD" id="cd17325">
    <property type="entry name" value="MFS_MdtG_SLC18_like"/>
    <property type="match status" value="1"/>
</dbReference>
<dbReference type="GO" id="GO:0022857">
    <property type="term" value="F:transmembrane transporter activity"/>
    <property type="evidence" value="ECO:0007669"/>
    <property type="project" value="InterPro"/>
</dbReference>
<dbReference type="Gene3D" id="1.20.1250.20">
    <property type="entry name" value="MFS general substrate transporter like domains"/>
    <property type="match status" value="2"/>
</dbReference>
<dbReference type="InterPro" id="IPR020846">
    <property type="entry name" value="MFS_dom"/>
</dbReference>
<dbReference type="RefSeq" id="WP_053380569.1">
    <property type="nucleotide sequence ID" value="NZ_CP011801.1"/>
</dbReference>
<dbReference type="GO" id="GO:0016020">
    <property type="term" value="C:membrane"/>
    <property type="evidence" value="ECO:0007669"/>
    <property type="project" value="UniProtKB-SubCell"/>
</dbReference>
<feature type="transmembrane region" description="Helical" evidence="5">
    <location>
        <begin position="7"/>
        <end position="23"/>
    </location>
</feature>
<evidence type="ECO:0000256" key="4">
    <source>
        <dbReference type="ARBA" id="ARBA00023136"/>
    </source>
</evidence>
<evidence type="ECO:0000256" key="5">
    <source>
        <dbReference type="SAM" id="Phobius"/>
    </source>
</evidence>
<accession>A0A0K2GF56</accession>
<dbReference type="KEGG" id="nmv:NITMOv2_3187"/>
<dbReference type="InterPro" id="IPR005829">
    <property type="entry name" value="Sugar_transporter_CS"/>
</dbReference>
<dbReference type="InterPro" id="IPR052714">
    <property type="entry name" value="MFS_Exporter"/>
</dbReference>
<dbReference type="Proteomes" id="UP000069205">
    <property type="component" value="Chromosome"/>
</dbReference>
<feature type="transmembrane region" description="Helical" evidence="5">
    <location>
        <begin position="103"/>
        <end position="122"/>
    </location>
</feature>
<evidence type="ECO:0000259" key="6">
    <source>
        <dbReference type="PROSITE" id="PS50850"/>
    </source>
</evidence>
<name>A0A0K2GF56_NITMO</name>
<evidence type="ECO:0000313" key="7">
    <source>
        <dbReference type="EMBL" id="ALA59586.1"/>
    </source>
</evidence>
<keyword evidence="2 5" id="KW-0812">Transmembrane</keyword>
<keyword evidence="8" id="KW-1185">Reference proteome</keyword>
<evidence type="ECO:0000256" key="3">
    <source>
        <dbReference type="ARBA" id="ARBA00022989"/>
    </source>
</evidence>
<feature type="transmembrane region" description="Helical" evidence="5">
    <location>
        <begin position="72"/>
        <end position="91"/>
    </location>
</feature>
<dbReference type="SUPFAM" id="SSF103473">
    <property type="entry name" value="MFS general substrate transporter"/>
    <property type="match status" value="1"/>
</dbReference>
<comment type="subcellular location">
    <subcellularLocation>
        <location evidence="1">Membrane</location>
        <topology evidence="1">Multi-pass membrane protein</topology>
    </subcellularLocation>
</comment>
<dbReference type="Pfam" id="PF07690">
    <property type="entry name" value="MFS_1"/>
    <property type="match status" value="1"/>
</dbReference>
<gene>
    <name evidence="7" type="ORF">NITMOv2_3187</name>
</gene>
<dbReference type="PANTHER" id="PTHR23531">
    <property type="entry name" value="QUINOLENE RESISTANCE PROTEIN NORA"/>
    <property type="match status" value="1"/>
</dbReference>
<dbReference type="PROSITE" id="PS50850">
    <property type="entry name" value="MFS"/>
    <property type="match status" value="1"/>
</dbReference>
<evidence type="ECO:0000256" key="2">
    <source>
        <dbReference type="ARBA" id="ARBA00022692"/>
    </source>
</evidence>
<organism evidence="7 8">
    <name type="scientific">Nitrospira moscoviensis</name>
    <dbReference type="NCBI Taxonomy" id="42253"/>
    <lineage>
        <taxon>Bacteria</taxon>
        <taxon>Pseudomonadati</taxon>
        <taxon>Nitrospirota</taxon>
        <taxon>Nitrospiria</taxon>
        <taxon>Nitrospirales</taxon>
        <taxon>Nitrospiraceae</taxon>
        <taxon>Nitrospira</taxon>
    </lineage>
</organism>
<dbReference type="EMBL" id="CP011801">
    <property type="protein sequence ID" value="ALA59586.1"/>
    <property type="molecule type" value="Genomic_DNA"/>
</dbReference>
<dbReference type="PANTHER" id="PTHR23531:SF1">
    <property type="entry name" value="QUINOLENE RESISTANCE PROTEIN NORA"/>
    <property type="match status" value="1"/>
</dbReference>
<feature type="transmembrane region" description="Helical" evidence="5">
    <location>
        <begin position="278"/>
        <end position="311"/>
    </location>
</feature>
<protein>
    <submittedName>
        <fullName evidence="7">Putative Multidrug resistance protein MdtG</fullName>
    </submittedName>
</protein>
<dbReference type="AlphaFoldDB" id="A0A0K2GF56"/>
<dbReference type="InterPro" id="IPR011701">
    <property type="entry name" value="MFS"/>
</dbReference>
<keyword evidence="4 5" id="KW-0472">Membrane</keyword>